<dbReference type="KEGG" id="tsi:TSIB_0913"/>
<keyword evidence="3" id="KW-1185">Reference proteome</keyword>
<proteinExistence type="predicted"/>
<protein>
    <submittedName>
        <fullName evidence="2">Uncharacterized protein</fullName>
    </submittedName>
</protein>
<dbReference type="OrthoDB" id="102549at2157"/>
<evidence type="ECO:0000313" key="2">
    <source>
        <dbReference type="EMBL" id="ACS89971.1"/>
    </source>
</evidence>
<dbReference type="RefSeq" id="WP_015849190.1">
    <property type="nucleotide sequence ID" value="NC_012883.1"/>
</dbReference>
<dbReference type="AlphaFoldDB" id="C6A2X6"/>
<organism evidence="2 3">
    <name type="scientific">Thermococcus sibiricus (strain DSM 12597 / MM 739)</name>
    <dbReference type="NCBI Taxonomy" id="604354"/>
    <lineage>
        <taxon>Archaea</taxon>
        <taxon>Methanobacteriati</taxon>
        <taxon>Methanobacteriota</taxon>
        <taxon>Thermococci</taxon>
        <taxon>Thermococcales</taxon>
        <taxon>Thermococcaceae</taxon>
        <taxon>Thermococcus</taxon>
    </lineage>
</organism>
<keyword evidence="1" id="KW-0175">Coiled coil</keyword>
<sequence>MKLREALHKYEEIQKRSKKEMAKLSQEYTKRVEHMILDILKLLQELKEKEIPKKVDPRLARIVKMERETYVRALQNMVGKIKDIEDVEKILPEISRLHVAHGRHLLLTFEKDVYKINNLLKSLSNEYANYVSEIEKLQPKEIMAEKLLKEIQDFKKHINEEEQKLKDLVEMLSELNERKKKLEESSEFIALQENERKLKKEISREELNLRSKVSKLQKPIKRMRLPDNRAREFLKDSAYALEHPHEFLELLEEISDKLDKKYQNTIEWTRKNIPTKTQKLKELKRQLAGVEIELSRFKTEEESLHKSIEKLRQKINKKEEKIKSLKEELQKIEKQLEESLLELEEIIGEKIEY</sequence>
<dbReference type="eggNOG" id="arCOG00371">
    <property type="taxonomic scope" value="Archaea"/>
</dbReference>
<dbReference type="EMBL" id="CP001463">
    <property type="protein sequence ID" value="ACS89971.1"/>
    <property type="molecule type" value="Genomic_DNA"/>
</dbReference>
<dbReference type="HOGENOM" id="CLU_775273_0_0_2"/>
<gene>
    <name evidence="2" type="ordered locus">TSIB_0913</name>
</gene>
<reference evidence="2 3" key="1">
    <citation type="journal article" date="2009" name="Appl. Environ. Microbiol.">
        <title>Metabolic versatility and indigenous origin of the archaeon Thermococcus sibiricus, isolated from a siberian oil reservoir, as revealed by genome analysis.</title>
        <authorList>
            <person name="Mardanov A.V."/>
            <person name="Ravin N.V."/>
            <person name="Svetlitchnyi V.A."/>
            <person name="Beletsky A.V."/>
            <person name="Miroshnichenko M.L."/>
            <person name="Bonch-Osmolovskaya E.A."/>
            <person name="Skryabin K.G."/>
        </authorList>
    </citation>
    <scope>NUCLEOTIDE SEQUENCE [LARGE SCALE GENOMIC DNA]</scope>
    <source>
        <strain evidence="3">DSM 12597 / MM 739</strain>
    </source>
</reference>
<name>C6A2X6_THESM</name>
<accession>C6A2X6</accession>
<feature type="coiled-coil region" evidence="1">
    <location>
        <begin position="144"/>
        <end position="208"/>
    </location>
</feature>
<evidence type="ECO:0000313" key="3">
    <source>
        <dbReference type="Proteomes" id="UP000009079"/>
    </source>
</evidence>
<dbReference type="STRING" id="604354.TSIB_0913"/>
<dbReference type="Proteomes" id="UP000009079">
    <property type="component" value="Chromosome"/>
</dbReference>
<feature type="coiled-coil region" evidence="1">
    <location>
        <begin position="273"/>
        <end position="349"/>
    </location>
</feature>
<dbReference type="GeneID" id="8095907"/>
<evidence type="ECO:0000256" key="1">
    <source>
        <dbReference type="SAM" id="Coils"/>
    </source>
</evidence>